<dbReference type="FunFam" id="3.30.830.10:FF:000009">
    <property type="entry name" value="Presequence protease, mitochondrial"/>
    <property type="match status" value="1"/>
</dbReference>
<reference evidence="12 13" key="1">
    <citation type="journal article" date="2018" name="Genome Biol. Evol.">
        <title>Multiple Roots of Fruiting Body Formation in Amoebozoa.</title>
        <authorList>
            <person name="Hillmann F."/>
            <person name="Forbes G."/>
            <person name="Novohradska S."/>
            <person name="Ferling I."/>
            <person name="Riege K."/>
            <person name="Groth M."/>
            <person name="Westermann M."/>
            <person name="Marz M."/>
            <person name="Spaller T."/>
            <person name="Winckler T."/>
            <person name="Schaap P."/>
            <person name="Glockner G."/>
        </authorList>
    </citation>
    <scope>NUCLEOTIDE SEQUENCE [LARGE SCALE GENOMIC DNA]</scope>
    <source>
        <strain evidence="12 13">Jena</strain>
    </source>
</reference>
<feature type="domain" description="Peptidase M16C associated" evidence="11">
    <location>
        <begin position="529"/>
        <end position="782"/>
    </location>
</feature>
<dbReference type="Pfam" id="PF22516">
    <property type="entry name" value="PreP_C"/>
    <property type="match status" value="1"/>
</dbReference>
<evidence type="ECO:0000256" key="7">
    <source>
        <dbReference type="ARBA" id="ARBA00022801"/>
    </source>
</evidence>
<dbReference type="GO" id="GO:0004222">
    <property type="term" value="F:metalloendopeptidase activity"/>
    <property type="evidence" value="ECO:0007669"/>
    <property type="project" value="TreeGrafter"/>
</dbReference>
<dbReference type="SUPFAM" id="SSF63411">
    <property type="entry name" value="LuxS/MPP-like metallohydrolase"/>
    <property type="match status" value="4"/>
</dbReference>
<dbReference type="Gene3D" id="3.30.830.10">
    <property type="entry name" value="Metalloenzyme, LuxS/M16 peptidase-like"/>
    <property type="match status" value="4"/>
</dbReference>
<dbReference type="Pfam" id="PF00675">
    <property type="entry name" value="Peptidase_M16"/>
    <property type="match status" value="1"/>
</dbReference>
<dbReference type="Pfam" id="PF05193">
    <property type="entry name" value="Peptidase_M16_C"/>
    <property type="match status" value="1"/>
</dbReference>
<evidence type="ECO:0000256" key="10">
    <source>
        <dbReference type="ARBA" id="ARBA00023128"/>
    </source>
</evidence>
<dbReference type="Pfam" id="PF08367">
    <property type="entry name" value="M16C_assoc"/>
    <property type="match status" value="1"/>
</dbReference>
<dbReference type="Proteomes" id="UP000241769">
    <property type="component" value="Unassembled WGS sequence"/>
</dbReference>
<comment type="similarity">
    <text evidence="3">Belongs to the peptidase M16 family. PreP subfamily.</text>
</comment>
<dbReference type="GO" id="GO:0046872">
    <property type="term" value="F:metal ion binding"/>
    <property type="evidence" value="ECO:0007669"/>
    <property type="project" value="UniProtKB-KW"/>
</dbReference>
<evidence type="ECO:0000259" key="11">
    <source>
        <dbReference type="SMART" id="SM01264"/>
    </source>
</evidence>
<evidence type="ECO:0000256" key="8">
    <source>
        <dbReference type="ARBA" id="ARBA00022833"/>
    </source>
</evidence>
<dbReference type="InterPro" id="IPR011765">
    <property type="entry name" value="Pept_M16_N"/>
</dbReference>
<dbReference type="STRING" id="1890364.A0A2P6NIB0"/>
<keyword evidence="6" id="KW-0479">Metal-binding</keyword>
<evidence type="ECO:0000313" key="13">
    <source>
        <dbReference type="Proteomes" id="UP000241769"/>
    </source>
</evidence>
<evidence type="ECO:0000256" key="6">
    <source>
        <dbReference type="ARBA" id="ARBA00022723"/>
    </source>
</evidence>
<dbReference type="InParanoid" id="A0A2P6NIB0"/>
<proteinExistence type="inferred from homology"/>
<dbReference type="EMBL" id="MDYQ01000078">
    <property type="protein sequence ID" value="PRP83698.1"/>
    <property type="molecule type" value="Genomic_DNA"/>
</dbReference>
<keyword evidence="5 12" id="KW-0645">Protease</keyword>
<evidence type="ECO:0000313" key="12">
    <source>
        <dbReference type="EMBL" id="PRP83698.1"/>
    </source>
</evidence>
<evidence type="ECO:0000256" key="5">
    <source>
        <dbReference type="ARBA" id="ARBA00022670"/>
    </source>
</evidence>
<evidence type="ECO:0000256" key="2">
    <source>
        <dbReference type="ARBA" id="ARBA00004173"/>
    </source>
</evidence>
<dbReference type="FunFam" id="3.30.830.10:FF:000011">
    <property type="entry name" value="Presequence protease, mitochondrial"/>
    <property type="match status" value="1"/>
</dbReference>
<dbReference type="InterPro" id="IPR011249">
    <property type="entry name" value="Metalloenz_LuxS/M16"/>
</dbReference>
<keyword evidence="9" id="KW-0482">Metalloprotease</keyword>
<comment type="subcellular location">
    <subcellularLocation>
        <location evidence="2">Mitochondrion</location>
    </subcellularLocation>
</comment>
<dbReference type="InterPro" id="IPR007863">
    <property type="entry name" value="Peptidase_M16_C"/>
</dbReference>
<comment type="cofactor">
    <cofactor evidence="1">
        <name>Zn(2+)</name>
        <dbReference type="ChEBI" id="CHEBI:29105"/>
    </cofactor>
</comment>
<evidence type="ECO:0000256" key="9">
    <source>
        <dbReference type="ARBA" id="ARBA00023049"/>
    </source>
</evidence>
<evidence type="ECO:0000256" key="3">
    <source>
        <dbReference type="ARBA" id="ARBA00007575"/>
    </source>
</evidence>
<dbReference type="FunCoup" id="A0A2P6NIB0">
    <property type="interactions" value="530"/>
</dbReference>
<dbReference type="PANTHER" id="PTHR43016:SF13">
    <property type="entry name" value="PRESEQUENCE PROTEASE, MITOCHONDRIAL"/>
    <property type="match status" value="1"/>
</dbReference>
<evidence type="ECO:0000256" key="4">
    <source>
        <dbReference type="ARBA" id="ARBA00020167"/>
    </source>
</evidence>
<dbReference type="SMART" id="SM01264">
    <property type="entry name" value="M16C_associated"/>
    <property type="match status" value="1"/>
</dbReference>
<dbReference type="GO" id="GO:0016485">
    <property type="term" value="P:protein processing"/>
    <property type="evidence" value="ECO:0007669"/>
    <property type="project" value="TreeGrafter"/>
</dbReference>
<sequence>MLRAARLIKHNAQNVSSPLSLSTIARSNRGMDRSFSTTGAKFAIPATSGFSGEVNRGESRPRFTGKVGDVVHGYQVKKIEPLPEKNSTIIRLEHKKTGAEHLHVDCADTNNVFSVVFKTIPKDSTGVAHILEHTTLCGSEKYPVRDPFFNMIKRSVNTFMNAWTASDHTSYPFSTQNKKDYNNLLSVYLDATFFPRLRHLDFLQEGHRFEFKEAEDSNSPLVYQGVVYNEMKGVLSEPSNVFHYTVDEHLFPTSETYKFNSGGDPLNIPDLTYENLKEFHARHYHPSNSRFYTYGDLPLSEHLQKIDEGVLSRFDKIDPNTSVRSEERWNSPRVVRITGPPSAMVINPKKQTKVLVTVLANPLDDAMEVNSLHILSTLLTDGPNSPFFKSLIEPNIGSDYCPGTGYSPYGKEASFGIGLQDIEEGDVERVRQIIDDTLRRVVDEGLDKKRIESVIHQIELSQKNVTTKYGMSILNGISSAWVHDSDVVDFLRVDKYISDLRKKLAEGPYFESLIEKYLINNPHKLTIIMNPDPTHAAQKADRERKKLDEIQKKLSESEKKEIIQQYKTLREHQESKKNDDVSCLPTLHVDQDVPRTLIKDYELQKEMEERVENGIFWNNQPTNGLVFYRSLISIPNLDTELLPYLPMFVSIMTQLGTKGMNFREFSSQSELYTGGISVSINHEMDHDNLKKCTGHLLFTSSCLERNIEKMFDLLKELLTGPRLNETQLLTTLLNQRATEMQEALVGDGHVFGRTYGSASVHRSARLSEIFGGFTQVSFLQNLAQEDDVQGLVEKLERIGKILLNRPIQKILVTGEEKSFPAVKRSLLSLIDTLPKKRTDNSNIGDPTETFQAEKTFFLVPGSVNYVTKSIPTVEWSSPDYVKLANPLHAEIREKGGAYGSGANSGTGVWSFYSYRDPNTKRTLDTFDKVADFASSEKCSESLVKEMKLSLFGSLDRPTPPSQKGLSEWLHNMTLDMRQKRRDQIFETDKEDLVEVSEKYLRREGSLVIFGSDRDLQLPGDASPEEVAALQEAHYSKNFPGWTVRHLETAQAGEMEEEEEE</sequence>
<evidence type="ECO:0000256" key="1">
    <source>
        <dbReference type="ARBA" id="ARBA00001947"/>
    </source>
</evidence>
<dbReference type="InterPro" id="IPR055130">
    <property type="entry name" value="PreP_C"/>
</dbReference>
<keyword evidence="7" id="KW-0378">Hydrolase</keyword>
<protein>
    <recommendedName>
        <fullName evidence="4">Presequence protease, mitochondrial</fullName>
    </recommendedName>
</protein>
<organism evidence="12 13">
    <name type="scientific">Planoprotostelium fungivorum</name>
    <dbReference type="NCBI Taxonomy" id="1890364"/>
    <lineage>
        <taxon>Eukaryota</taxon>
        <taxon>Amoebozoa</taxon>
        <taxon>Evosea</taxon>
        <taxon>Variosea</taxon>
        <taxon>Cavosteliida</taxon>
        <taxon>Cavosteliaceae</taxon>
        <taxon>Planoprotostelium</taxon>
    </lineage>
</organism>
<gene>
    <name evidence="12" type="ORF">PROFUN_03853</name>
</gene>
<name>A0A2P6NIB0_9EUKA</name>
<dbReference type="AlphaFoldDB" id="A0A2P6NIB0"/>
<comment type="caution">
    <text evidence="12">The sequence shown here is derived from an EMBL/GenBank/DDBJ whole genome shotgun (WGS) entry which is preliminary data.</text>
</comment>
<keyword evidence="13" id="KW-1185">Reference proteome</keyword>
<dbReference type="OrthoDB" id="10250783at2759"/>
<dbReference type="GO" id="GO:0005759">
    <property type="term" value="C:mitochondrial matrix"/>
    <property type="evidence" value="ECO:0007669"/>
    <property type="project" value="TreeGrafter"/>
</dbReference>
<dbReference type="InterPro" id="IPR013578">
    <property type="entry name" value="Peptidase_M16C_assoc"/>
</dbReference>
<dbReference type="PANTHER" id="PTHR43016">
    <property type="entry name" value="PRESEQUENCE PROTEASE"/>
    <property type="match status" value="1"/>
</dbReference>
<keyword evidence="8" id="KW-0862">Zinc</keyword>
<accession>A0A2P6NIB0</accession>
<keyword evidence="10" id="KW-0496">Mitochondrion</keyword>